<name>A0AAJ0N233_9XANT</name>
<dbReference type="Proteomes" id="UP000030969">
    <property type="component" value="Unassembled WGS sequence"/>
</dbReference>
<sequence length="768" mass="83380">PELCGALDFSSVPLVLNALSKWPDTPVCGDAVHALAERLTNDSELCGALDFSSVPLVLNALSKWPDTPVCGDAVYALAARLADDPGLRHALDPQGMANALGAMSKWPADESCAAAAMALVARLTDDPDLREGFGPIDVTQALNALSKWPGSPACETATDLLAAKLANEPGLRKALDAQGVAIALNALSKCLARPVCQSAFVLLAERAGSAEQPWRQFQMRGIAVMANAMSRLLHLDDEDDEDDEQFRTLGVAKLQAMAGHLDLHRERFASASAAEIGVLFKALASAGLQRQMRPLGEPALERVSALIGDDGLRQTSLEGIGSLCMGLLPLIRSPELRPRHRVQALRVFDALQPIVARKIDLYLRGGEEGASADIEEHATRCPALTFYQVLKAYAVVSRQWKARHLDGPRKQLRQRRDELVKWVDLTLARTREAIEVDLGEMSWNLIAQIEAGEQVFDALDLRMAKEAPTITQAHPPTRFDLDSGRLSMSTVPGRPVAPAPGRGSTTHVVVDLVGKELSTNRSESDKPYSLFARLTGLPLVEVQLPGDLSTFMLARTFNYNGEPWRFDLFGGSRAARSKSGSSSLVMSQRKESASLLPAFRYADTAPGSSLMQLAAKLAPQREDWSRMQRSLLEMVPSGHVVEGTLRLGVFDDVEGPAHPFKPLAVDGTALALCPNDGCGFLKLEVALSIPAFRKHYDAWHAVQANQATEEQRELVAKDKGPSLMPAQALHHYPRDAAALEEAHAAMQDRLQTLEPTGDDPLWVYRPLI</sequence>
<proteinExistence type="predicted"/>
<organism evidence="1 2">
    <name type="scientific">Xanthomonas vesicatoria</name>
    <dbReference type="NCBI Taxonomy" id="56460"/>
    <lineage>
        <taxon>Bacteria</taxon>
        <taxon>Pseudomonadati</taxon>
        <taxon>Pseudomonadota</taxon>
        <taxon>Gammaproteobacteria</taxon>
        <taxon>Lysobacterales</taxon>
        <taxon>Lysobacteraceae</taxon>
        <taxon>Xanthomonas</taxon>
    </lineage>
</organism>
<reference evidence="1 2" key="1">
    <citation type="submission" date="2014-11" db="EMBL/GenBank/DDBJ databases">
        <title>Draft Genome Sequences of Xanthomonas vesicatoria Strains from the Balkan Peninsula.</title>
        <authorList>
            <person name="Vancheva T."/>
            <person name="Lefeuvre P."/>
            <person name="Bogatzevska N."/>
            <person name="Moncheva P."/>
            <person name="Koebnik R."/>
        </authorList>
    </citation>
    <scope>NUCLEOTIDE SEQUENCE [LARGE SCALE GENOMIC DNA]</scope>
    <source>
        <strain evidence="1 2">53M</strain>
    </source>
</reference>
<dbReference type="AlphaFoldDB" id="A0AAJ0N233"/>
<accession>A0AAJ0N233</accession>
<dbReference type="InterPro" id="IPR016024">
    <property type="entry name" value="ARM-type_fold"/>
</dbReference>
<feature type="non-terminal residue" evidence="1">
    <location>
        <position position="1"/>
    </location>
</feature>
<evidence type="ECO:0000313" key="1">
    <source>
        <dbReference type="EMBL" id="KHM90191.1"/>
    </source>
</evidence>
<dbReference type="SUPFAM" id="SSF48371">
    <property type="entry name" value="ARM repeat"/>
    <property type="match status" value="1"/>
</dbReference>
<gene>
    <name evidence="1" type="ORF">OR61_22675</name>
</gene>
<evidence type="ECO:0000313" key="2">
    <source>
        <dbReference type="Proteomes" id="UP000030969"/>
    </source>
</evidence>
<comment type="caution">
    <text evidence="1">The sequence shown here is derived from an EMBL/GenBank/DDBJ whole genome shotgun (WGS) entry which is preliminary data.</text>
</comment>
<dbReference type="EMBL" id="JSYJ01000272">
    <property type="protein sequence ID" value="KHM90191.1"/>
    <property type="molecule type" value="Genomic_DNA"/>
</dbReference>
<feature type="non-terminal residue" evidence="1">
    <location>
        <position position="768"/>
    </location>
</feature>
<protein>
    <submittedName>
        <fullName evidence="1">Type III effector protein</fullName>
    </submittedName>
</protein>